<evidence type="ECO:0000313" key="2">
    <source>
        <dbReference type="Proteomes" id="UP000616151"/>
    </source>
</evidence>
<gene>
    <name evidence="1" type="ORF">JHL16_24500</name>
</gene>
<accession>A0ACC5RAY8</accession>
<reference evidence="1" key="1">
    <citation type="submission" date="2021-01" db="EMBL/GenBank/DDBJ databases">
        <authorList>
            <person name="Sun Q."/>
        </authorList>
    </citation>
    <scope>NUCLEOTIDE SEQUENCE</scope>
    <source>
        <strain evidence="1">YIM B02566</strain>
    </source>
</reference>
<protein>
    <submittedName>
        <fullName evidence="1">DUF4956 domain-containing protein</fullName>
    </submittedName>
</protein>
<proteinExistence type="predicted"/>
<keyword evidence="2" id="KW-1185">Reference proteome</keyword>
<dbReference type="Proteomes" id="UP000616151">
    <property type="component" value="Unassembled WGS sequence"/>
</dbReference>
<evidence type="ECO:0000313" key="1">
    <source>
        <dbReference type="EMBL" id="MBK1869543.1"/>
    </source>
</evidence>
<dbReference type="EMBL" id="JAENHL010000008">
    <property type="protein sequence ID" value="MBK1869543.1"/>
    <property type="molecule type" value="Genomic_DNA"/>
</dbReference>
<comment type="caution">
    <text evidence="1">The sequence shown here is derived from an EMBL/GenBank/DDBJ whole genome shotgun (WGS) entry which is preliminary data.</text>
</comment>
<sequence>MSSLQQILQDPVLSQAVRIGLNLVGMSVLVFGLYYRRYRDKELVTAAALFNVFIFAVLTILSSVNFSVAAGFGLFAILALFTLRSEPLSKTEMTYFFGAVAIAVITSVQGTTVPFAALAVSFVLAGAYVIDHPKILQSVSGAKVTLDKINTDLLADPAAMRAELSERLGVAVLSYQVLQLDYITEMARLNVYYRTR</sequence>
<organism evidence="1 2">
    <name type="scientific">Taklimakanibacter albus</name>
    <dbReference type="NCBI Taxonomy" id="2800327"/>
    <lineage>
        <taxon>Bacteria</taxon>
        <taxon>Pseudomonadati</taxon>
        <taxon>Pseudomonadota</taxon>
        <taxon>Alphaproteobacteria</taxon>
        <taxon>Hyphomicrobiales</taxon>
        <taxon>Aestuariivirgaceae</taxon>
        <taxon>Taklimakanibacter</taxon>
    </lineage>
</organism>
<name>A0ACC5RAY8_9HYPH</name>